<evidence type="ECO:0000313" key="2">
    <source>
        <dbReference type="Proteomes" id="UP000252139"/>
    </source>
</evidence>
<dbReference type="EMBL" id="PJQL01000239">
    <property type="protein sequence ID" value="RCH97896.1"/>
    <property type="molecule type" value="Genomic_DNA"/>
</dbReference>
<keyword evidence="2" id="KW-1185">Reference proteome</keyword>
<sequence length="93" mass="10588">MALKLILFSTESVKQRNQDNIQFCFNGFEVGYAEVGNCQNGHNTDRYIDGGMLKLPKQLKNMMAKMVKARPDLIRSLKTVGFIIMGKLFKSKK</sequence>
<evidence type="ECO:0000313" key="1">
    <source>
        <dbReference type="EMBL" id="RCH97896.1"/>
    </source>
</evidence>
<feature type="non-terminal residue" evidence="1">
    <location>
        <position position="93"/>
    </location>
</feature>
<name>A0A367K6W5_RHIAZ</name>
<comment type="caution">
    <text evidence="1">The sequence shown here is derived from an EMBL/GenBank/DDBJ whole genome shotgun (WGS) entry which is preliminary data.</text>
</comment>
<gene>
    <name evidence="1" type="ORF">CU097_003076</name>
</gene>
<organism evidence="1 2">
    <name type="scientific">Rhizopus azygosporus</name>
    <name type="common">Rhizopus microsporus var. azygosporus</name>
    <dbReference type="NCBI Taxonomy" id="86630"/>
    <lineage>
        <taxon>Eukaryota</taxon>
        <taxon>Fungi</taxon>
        <taxon>Fungi incertae sedis</taxon>
        <taxon>Mucoromycota</taxon>
        <taxon>Mucoromycotina</taxon>
        <taxon>Mucoromycetes</taxon>
        <taxon>Mucorales</taxon>
        <taxon>Mucorineae</taxon>
        <taxon>Rhizopodaceae</taxon>
        <taxon>Rhizopus</taxon>
    </lineage>
</organism>
<proteinExistence type="predicted"/>
<protein>
    <submittedName>
        <fullName evidence="1">Uncharacterized protein</fullName>
    </submittedName>
</protein>
<accession>A0A367K6W5</accession>
<reference evidence="1 2" key="1">
    <citation type="journal article" date="2018" name="G3 (Bethesda)">
        <title>Phylogenetic and Phylogenomic Definition of Rhizopus Species.</title>
        <authorList>
            <person name="Gryganskyi A.P."/>
            <person name="Golan J."/>
            <person name="Dolatabadi S."/>
            <person name="Mondo S."/>
            <person name="Robb S."/>
            <person name="Idnurm A."/>
            <person name="Muszewska A."/>
            <person name="Steczkiewicz K."/>
            <person name="Masonjones S."/>
            <person name="Liao H.L."/>
            <person name="Gajdeczka M.T."/>
            <person name="Anike F."/>
            <person name="Vuek A."/>
            <person name="Anishchenko I.M."/>
            <person name="Voigt K."/>
            <person name="de Hoog G.S."/>
            <person name="Smith M.E."/>
            <person name="Heitman J."/>
            <person name="Vilgalys R."/>
            <person name="Stajich J.E."/>
        </authorList>
    </citation>
    <scope>NUCLEOTIDE SEQUENCE [LARGE SCALE GENOMIC DNA]</scope>
    <source>
        <strain evidence="1 2">CBS 357.93</strain>
    </source>
</reference>
<dbReference type="AlphaFoldDB" id="A0A367K6W5"/>
<dbReference type="Proteomes" id="UP000252139">
    <property type="component" value="Unassembled WGS sequence"/>
</dbReference>